<reference evidence="3 4" key="1">
    <citation type="submission" date="2016-07" db="EMBL/GenBank/DDBJ databases">
        <title>Pervasive Adenine N6-methylation of Active Genes in Fungi.</title>
        <authorList>
            <consortium name="DOE Joint Genome Institute"/>
            <person name="Mondo S.J."/>
            <person name="Dannebaum R.O."/>
            <person name="Kuo R.C."/>
            <person name="Labutti K."/>
            <person name="Haridas S."/>
            <person name="Kuo A."/>
            <person name="Salamov A."/>
            <person name="Ahrendt S.R."/>
            <person name="Lipzen A."/>
            <person name="Sullivan W."/>
            <person name="Andreopoulos W.B."/>
            <person name="Clum A."/>
            <person name="Lindquist E."/>
            <person name="Daum C."/>
            <person name="Ramamoorthy G.K."/>
            <person name="Gryganskyi A."/>
            <person name="Culley D."/>
            <person name="Magnuson J.K."/>
            <person name="James T.Y."/>
            <person name="O'Malley M.A."/>
            <person name="Stajich J.E."/>
            <person name="Spatafora J.W."/>
            <person name="Visel A."/>
            <person name="Grigoriev I.V."/>
        </authorList>
    </citation>
    <scope>NUCLEOTIDE SEQUENCE [LARGE SCALE GENOMIC DNA]</scope>
    <source>
        <strain evidence="3 4">NRRL 2496</strain>
    </source>
</reference>
<comment type="caution">
    <text evidence="3">The sequence shown here is derived from an EMBL/GenBank/DDBJ whole genome shotgun (WGS) entry which is preliminary data.</text>
</comment>
<name>A0A1X2HF78_SYNRA</name>
<evidence type="ECO:0000256" key="1">
    <source>
        <dbReference type="SAM" id="MobiDB-lite"/>
    </source>
</evidence>
<evidence type="ECO:0000313" key="3">
    <source>
        <dbReference type="EMBL" id="ORY97614.1"/>
    </source>
</evidence>
<feature type="region of interest" description="Disordered" evidence="1">
    <location>
        <begin position="384"/>
        <end position="446"/>
    </location>
</feature>
<proteinExistence type="predicted"/>
<accession>A0A1X2HF78</accession>
<dbReference type="OrthoDB" id="2268867at2759"/>
<dbReference type="STRING" id="13706.A0A1X2HF78"/>
<feature type="compositionally biased region" description="Low complexity" evidence="1">
    <location>
        <begin position="399"/>
        <end position="434"/>
    </location>
</feature>
<feature type="domain" description="F-box" evidence="2">
    <location>
        <begin position="5"/>
        <end position="50"/>
    </location>
</feature>
<dbReference type="EMBL" id="MCGN01000004">
    <property type="protein sequence ID" value="ORY97614.1"/>
    <property type="molecule type" value="Genomic_DNA"/>
</dbReference>
<dbReference type="OMA" id="FQMEIFL"/>
<evidence type="ECO:0000313" key="4">
    <source>
        <dbReference type="Proteomes" id="UP000242180"/>
    </source>
</evidence>
<dbReference type="Proteomes" id="UP000242180">
    <property type="component" value="Unassembled WGS sequence"/>
</dbReference>
<dbReference type="PROSITE" id="PS50181">
    <property type="entry name" value="FBOX"/>
    <property type="match status" value="1"/>
</dbReference>
<dbReference type="InterPro" id="IPR001810">
    <property type="entry name" value="F-box_dom"/>
</dbReference>
<keyword evidence="4" id="KW-1185">Reference proteome</keyword>
<sequence length="469" mass="52368">MFKSPSSVCDLPLELLLKISGYWSFADLWYLGTCSRKCRTLVHQLIWHKYHIDLARPKINSFNHLVHSAVAFVSRHGYKHGNGYGDSSNNDEQIDHRMLQFVANRLSVEIYERTPQQNWQPSLDFFLDRTLGIILDHVVLDPSLDPLPNSCVSDLQHIGRLLTSGNRRRRHDAIDENDDDVSHPIQHNMGTKYAATRMGKLMTHFLVTLYPTLTAMFDDTDPACAIHHRLLLAHLSRHLDGLTHRYHQQQRRRIIEQRSLSPPSRHCLSVRHGFRVLVQFIGTLVQTDLLTATDLHILTRQRIIAFFIHNRLLPSSTHADKALVLQHHQHWRVWIEEVEFQIAVLLDLLRAVVCRQYTLWDSGKELNIFATMLNDTVSTLISSKSSPVLPESAPEDDSSLSSGSSASSDTATAMTATTSAIDTITATTTMTSSPPSSPPSSPLSSFSSSSAAAVVAAAAAAAAAVSPSR</sequence>
<evidence type="ECO:0000259" key="2">
    <source>
        <dbReference type="PROSITE" id="PS50181"/>
    </source>
</evidence>
<dbReference type="InParanoid" id="A0A1X2HF78"/>
<gene>
    <name evidence="3" type="ORF">BCR43DRAFT_490059</name>
</gene>
<dbReference type="AlphaFoldDB" id="A0A1X2HF78"/>
<organism evidence="3 4">
    <name type="scientific">Syncephalastrum racemosum</name>
    <name type="common">Filamentous fungus</name>
    <dbReference type="NCBI Taxonomy" id="13706"/>
    <lineage>
        <taxon>Eukaryota</taxon>
        <taxon>Fungi</taxon>
        <taxon>Fungi incertae sedis</taxon>
        <taxon>Mucoromycota</taxon>
        <taxon>Mucoromycotina</taxon>
        <taxon>Mucoromycetes</taxon>
        <taxon>Mucorales</taxon>
        <taxon>Syncephalastraceae</taxon>
        <taxon>Syncephalastrum</taxon>
    </lineage>
</organism>
<protein>
    <recommendedName>
        <fullName evidence="2">F-box domain-containing protein</fullName>
    </recommendedName>
</protein>